<dbReference type="InterPro" id="IPR013373">
    <property type="entry name" value="Flagellin/pilin_N_arc"/>
</dbReference>
<evidence type="ECO:0000256" key="4">
    <source>
        <dbReference type="RuleBase" id="RU361282"/>
    </source>
</evidence>
<dbReference type="GO" id="GO:0005198">
    <property type="term" value="F:structural molecule activity"/>
    <property type="evidence" value="ECO:0007669"/>
    <property type="project" value="InterPro"/>
</dbReference>
<evidence type="ECO:0000256" key="2">
    <source>
        <dbReference type="ARBA" id="ARBA00010256"/>
    </source>
</evidence>
<keyword evidence="5" id="KW-0472">Membrane</keyword>
<reference evidence="6" key="1">
    <citation type="journal article" date="2001" name="J. Bacteriol.">
        <title>Characterization of flagellum gene families of methanogenic archaea and localization of novel flagellum accessory proteins.</title>
        <authorList>
            <person name="Thomas N.A."/>
            <person name="Jarrell K.F."/>
        </authorList>
    </citation>
    <scope>NUCLEOTIDE SEQUENCE</scope>
</reference>
<accession>Q9C4P9</accession>
<organism evidence="6">
    <name type="scientific">Methanothermococcus thermolithotrophicus</name>
    <name type="common">Methanococcus thermolithotrophicus</name>
    <dbReference type="NCBI Taxonomy" id="2186"/>
    <lineage>
        <taxon>Archaea</taxon>
        <taxon>Methanobacteriati</taxon>
        <taxon>Methanobacteriota</taxon>
        <taxon>Methanomada group</taxon>
        <taxon>Methanococci</taxon>
        <taxon>Methanococcales</taxon>
        <taxon>Methanococcaceae</taxon>
        <taxon>Methanothermococcus</taxon>
    </lineage>
</organism>
<keyword evidence="3 4" id="KW-0974">Archaeal flagellum</keyword>
<sequence length="217" mass="22889">MLKKFFKNRRGAVGIGTLIIFIALVLVAAVAASVIINTAGKLQHKASIVGQQSTQQVASGIQVIKVIGYGSGNITKMAILVSPNIGDEVDLSSTIVSLSNGDRKVSLVYSGYIEHVEDSGSKDIFNITGAWPLADNYPDPEFGLIVLQDADGSTNSTAHPTVNYGDKVIIAIDLTNSLGPIAERQKVFGEVIPEYGASGIIDFRAPSAFVDAVTVLQ</sequence>
<keyword evidence="5" id="KW-0812">Transmembrane</keyword>
<evidence type="ECO:0000313" key="6">
    <source>
        <dbReference type="EMBL" id="AAG50071.1"/>
    </source>
</evidence>
<comment type="function">
    <text evidence="4">Flagellin is the subunit protein which polymerizes to form the filaments of archaeal flagella.</text>
</comment>
<evidence type="ECO:0000256" key="3">
    <source>
        <dbReference type="ARBA" id="ARBA00022440"/>
    </source>
</evidence>
<evidence type="ECO:0000256" key="1">
    <source>
        <dbReference type="ARBA" id="ARBA00004618"/>
    </source>
</evidence>
<evidence type="ECO:0000256" key="5">
    <source>
        <dbReference type="SAM" id="Phobius"/>
    </source>
</evidence>
<comment type="similarity">
    <text evidence="2 4">Belongs to the archaeal flagellin family.</text>
</comment>
<dbReference type="EMBL" id="AF333250">
    <property type="protein sequence ID" value="AAG50071.1"/>
    <property type="molecule type" value="Genomic_DNA"/>
</dbReference>
<dbReference type="GO" id="GO:0097589">
    <property type="term" value="C:archaeal-type flagellum"/>
    <property type="evidence" value="ECO:0007669"/>
    <property type="project" value="UniProtKB-SubCell"/>
</dbReference>
<dbReference type="PANTHER" id="PTHR35903:SF1">
    <property type="entry name" value="FLAGELLIN B1"/>
    <property type="match status" value="1"/>
</dbReference>
<protein>
    <recommendedName>
        <fullName evidence="4">Flagellin</fullName>
    </recommendedName>
</protein>
<dbReference type="InterPro" id="IPR002774">
    <property type="entry name" value="Flagellin_arc-type"/>
</dbReference>
<dbReference type="Pfam" id="PF01917">
    <property type="entry name" value="Flagellin_arch-type"/>
    <property type="match status" value="1"/>
</dbReference>
<proteinExistence type="inferred from homology"/>
<dbReference type="NCBIfam" id="NF006325">
    <property type="entry name" value="PRK08541.1"/>
    <property type="match status" value="1"/>
</dbReference>
<keyword evidence="5" id="KW-1133">Transmembrane helix</keyword>
<comment type="subcellular location">
    <subcellularLocation>
        <location evidence="1 4">Archaeal flagellum</location>
    </subcellularLocation>
</comment>
<dbReference type="AlphaFoldDB" id="Q9C4P9"/>
<dbReference type="PANTHER" id="PTHR35903">
    <property type="entry name" value="FLAGELLIN B1"/>
    <property type="match status" value="1"/>
</dbReference>
<name>Q9C4P9_METTL</name>
<gene>
    <name evidence="6" type="primary">flaB4</name>
</gene>
<dbReference type="GO" id="GO:0097588">
    <property type="term" value="P:archaeal or bacterial-type flagellum-dependent cell motility"/>
    <property type="evidence" value="ECO:0007669"/>
    <property type="project" value="InterPro"/>
</dbReference>
<dbReference type="NCBIfam" id="TIGR02537">
    <property type="entry name" value="arch_flag_Nterm"/>
    <property type="match status" value="1"/>
</dbReference>
<feature type="transmembrane region" description="Helical" evidence="5">
    <location>
        <begin position="12"/>
        <end position="36"/>
    </location>
</feature>